<dbReference type="InterPro" id="IPR000843">
    <property type="entry name" value="HTH_LacI"/>
</dbReference>
<sequence>MTAKNIVMADVARAAGVSLQTVSRVLNGSTAVSESTRSTVLRLVDELGYRPNLQARSLASRRTNLLGILVVGTVYHGLASTLLAVEEAARRAGLLVTITRVAADDAVGVAGAMARIASQRPECVIVVAQHGATVPELLAHHDGIPMVLLLSGQHDLPGVATVSIDQESGVRAVLEHLRERGCRTVTHVAGPRSWTDATSRAEILERLAPTLGMVATVVDANSWDAEDGHRVGRRIAAGPLPDAVVASNDLLALGVLAALREAGTRVPEDVVVTGFDDVPGAGFFDPPLTTVRQDFAALGAGAVRCARELCDGGPTRDLRVAPQLVVRASTGRAT</sequence>
<keyword evidence="1" id="KW-0805">Transcription regulation</keyword>
<dbReference type="Gene3D" id="1.10.260.40">
    <property type="entry name" value="lambda repressor-like DNA-binding domains"/>
    <property type="match status" value="1"/>
</dbReference>
<proteinExistence type="predicted"/>
<accession>A0ABP8ESI3</accession>
<reference evidence="7" key="1">
    <citation type="journal article" date="2019" name="Int. J. Syst. Evol. Microbiol.">
        <title>The Global Catalogue of Microorganisms (GCM) 10K type strain sequencing project: providing services to taxonomists for standard genome sequencing and annotation.</title>
        <authorList>
            <consortium name="The Broad Institute Genomics Platform"/>
            <consortium name="The Broad Institute Genome Sequencing Center for Infectious Disease"/>
            <person name="Wu L."/>
            <person name="Ma J."/>
        </authorList>
    </citation>
    <scope>NUCLEOTIDE SEQUENCE [LARGE SCALE GENOMIC DNA]</scope>
    <source>
        <strain evidence="7">JCM 17459</strain>
    </source>
</reference>
<dbReference type="Pfam" id="PF00356">
    <property type="entry name" value="LacI"/>
    <property type="match status" value="1"/>
</dbReference>
<dbReference type="EMBL" id="BAABBA010000005">
    <property type="protein sequence ID" value="GAA4286936.1"/>
    <property type="molecule type" value="Genomic_DNA"/>
</dbReference>
<dbReference type="PANTHER" id="PTHR30146">
    <property type="entry name" value="LACI-RELATED TRANSCRIPTIONAL REPRESSOR"/>
    <property type="match status" value="1"/>
</dbReference>
<dbReference type="InterPro" id="IPR028082">
    <property type="entry name" value="Peripla_BP_I"/>
</dbReference>
<dbReference type="SUPFAM" id="SSF53822">
    <property type="entry name" value="Periplasmic binding protein-like I"/>
    <property type="match status" value="1"/>
</dbReference>
<feature type="transmembrane region" description="Helical" evidence="4">
    <location>
        <begin position="65"/>
        <end position="85"/>
    </location>
</feature>
<protein>
    <submittedName>
        <fullName evidence="6">LacI family DNA-binding transcriptional regulator</fullName>
    </submittedName>
</protein>
<dbReference type="Proteomes" id="UP001499841">
    <property type="component" value="Unassembled WGS sequence"/>
</dbReference>
<evidence type="ECO:0000256" key="1">
    <source>
        <dbReference type="ARBA" id="ARBA00023015"/>
    </source>
</evidence>
<dbReference type="InterPro" id="IPR046335">
    <property type="entry name" value="LacI/GalR-like_sensor"/>
</dbReference>
<dbReference type="InterPro" id="IPR010982">
    <property type="entry name" value="Lambda_DNA-bd_dom_sf"/>
</dbReference>
<evidence type="ECO:0000256" key="2">
    <source>
        <dbReference type="ARBA" id="ARBA00023125"/>
    </source>
</evidence>
<evidence type="ECO:0000256" key="3">
    <source>
        <dbReference type="ARBA" id="ARBA00023163"/>
    </source>
</evidence>
<evidence type="ECO:0000313" key="6">
    <source>
        <dbReference type="EMBL" id="GAA4286936.1"/>
    </source>
</evidence>
<comment type="caution">
    <text evidence="6">The sequence shown here is derived from an EMBL/GenBank/DDBJ whole genome shotgun (WGS) entry which is preliminary data.</text>
</comment>
<organism evidence="6 7">
    <name type="scientific">Georgenia daeguensis</name>
    <dbReference type="NCBI Taxonomy" id="908355"/>
    <lineage>
        <taxon>Bacteria</taxon>
        <taxon>Bacillati</taxon>
        <taxon>Actinomycetota</taxon>
        <taxon>Actinomycetes</taxon>
        <taxon>Micrococcales</taxon>
        <taxon>Bogoriellaceae</taxon>
        <taxon>Georgenia</taxon>
    </lineage>
</organism>
<name>A0ABP8ESI3_9MICO</name>
<dbReference type="RefSeq" id="WP_345039005.1">
    <property type="nucleotide sequence ID" value="NZ_BAABBA010000005.1"/>
</dbReference>
<dbReference type="Gene3D" id="3.40.50.2300">
    <property type="match status" value="2"/>
</dbReference>
<dbReference type="PROSITE" id="PS00356">
    <property type="entry name" value="HTH_LACI_1"/>
    <property type="match status" value="1"/>
</dbReference>
<keyword evidence="4" id="KW-0812">Transmembrane</keyword>
<keyword evidence="7" id="KW-1185">Reference proteome</keyword>
<keyword evidence="3" id="KW-0804">Transcription</keyword>
<keyword evidence="4" id="KW-0472">Membrane</keyword>
<dbReference type="CDD" id="cd01392">
    <property type="entry name" value="HTH_LacI"/>
    <property type="match status" value="1"/>
</dbReference>
<dbReference type="PROSITE" id="PS50932">
    <property type="entry name" value="HTH_LACI_2"/>
    <property type="match status" value="1"/>
</dbReference>
<dbReference type="PANTHER" id="PTHR30146:SF109">
    <property type="entry name" value="HTH-TYPE TRANSCRIPTIONAL REGULATOR GALS"/>
    <property type="match status" value="1"/>
</dbReference>
<dbReference type="GO" id="GO:0003677">
    <property type="term" value="F:DNA binding"/>
    <property type="evidence" value="ECO:0007669"/>
    <property type="project" value="UniProtKB-KW"/>
</dbReference>
<evidence type="ECO:0000256" key="4">
    <source>
        <dbReference type="SAM" id="Phobius"/>
    </source>
</evidence>
<dbReference type="SMART" id="SM00354">
    <property type="entry name" value="HTH_LACI"/>
    <property type="match status" value="1"/>
</dbReference>
<keyword evidence="4" id="KW-1133">Transmembrane helix</keyword>
<evidence type="ECO:0000259" key="5">
    <source>
        <dbReference type="PROSITE" id="PS50932"/>
    </source>
</evidence>
<feature type="domain" description="HTH lacI-type" evidence="5">
    <location>
        <begin position="6"/>
        <end position="60"/>
    </location>
</feature>
<keyword evidence="2 6" id="KW-0238">DNA-binding</keyword>
<dbReference type="Pfam" id="PF13377">
    <property type="entry name" value="Peripla_BP_3"/>
    <property type="match status" value="1"/>
</dbReference>
<gene>
    <name evidence="6" type="ORF">GCM10022262_12950</name>
</gene>
<dbReference type="SUPFAM" id="SSF47413">
    <property type="entry name" value="lambda repressor-like DNA-binding domains"/>
    <property type="match status" value="1"/>
</dbReference>
<evidence type="ECO:0000313" key="7">
    <source>
        <dbReference type="Proteomes" id="UP001499841"/>
    </source>
</evidence>